<name>A0ABR8XSM6_9BACL</name>
<accession>A0ABR8XSM6</accession>
<evidence type="ECO:0000256" key="1">
    <source>
        <dbReference type="SAM" id="Phobius"/>
    </source>
</evidence>
<comment type="caution">
    <text evidence="2">The sequence shown here is derived from an EMBL/GenBank/DDBJ whole genome shotgun (WGS) entry which is preliminary data.</text>
</comment>
<protein>
    <submittedName>
        <fullName evidence="2">Uncharacterized protein</fullName>
    </submittedName>
</protein>
<organism evidence="2 3">
    <name type="scientific">Solibacillus merdavium</name>
    <dbReference type="NCBI Taxonomy" id="2762218"/>
    <lineage>
        <taxon>Bacteria</taxon>
        <taxon>Bacillati</taxon>
        <taxon>Bacillota</taxon>
        <taxon>Bacilli</taxon>
        <taxon>Bacillales</taxon>
        <taxon>Caryophanaceae</taxon>
        <taxon>Solibacillus</taxon>
    </lineage>
</organism>
<feature type="transmembrane region" description="Helical" evidence="1">
    <location>
        <begin position="6"/>
        <end position="28"/>
    </location>
</feature>
<gene>
    <name evidence="2" type="ORF">H9632_17955</name>
</gene>
<evidence type="ECO:0000313" key="2">
    <source>
        <dbReference type="EMBL" id="MBD8034948.1"/>
    </source>
</evidence>
<sequence length="62" mass="6919">MLIGNSAGLFSVIMLTACLYFSLSYFEYLKEGDKRLTKQAKLFATITLFLGLGVPALYELFS</sequence>
<dbReference type="EMBL" id="JACSPW010000027">
    <property type="protein sequence ID" value="MBD8034948.1"/>
    <property type="molecule type" value="Genomic_DNA"/>
</dbReference>
<evidence type="ECO:0000313" key="3">
    <source>
        <dbReference type="Proteomes" id="UP000600565"/>
    </source>
</evidence>
<keyword evidence="3" id="KW-1185">Reference proteome</keyword>
<keyword evidence="1" id="KW-1133">Transmembrane helix</keyword>
<keyword evidence="1" id="KW-0812">Transmembrane</keyword>
<reference evidence="2 3" key="1">
    <citation type="submission" date="2020-08" db="EMBL/GenBank/DDBJ databases">
        <title>A Genomic Blueprint of the Chicken Gut Microbiome.</title>
        <authorList>
            <person name="Gilroy R."/>
            <person name="Ravi A."/>
            <person name="Getino M."/>
            <person name="Pursley I."/>
            <person name="Horton D.L."/>
            <person name="Alikhan N.-F."/>
            <person name="Baker D."/>
            <person name="Gharbi K."/>
            <person name="Hall N."/>
            <person name="Watson M."/>
            <person name="Adriaenssens E.M."/>
            <person name="Foster-Nyarko E."/>
            <person name="Jarju S."/>
            <person name="Secka A."/>
            <person name="Antonio M."/>
            <person name="Oren A."/>
            <person name="Chaudhuri R."/>
            <person name="La Ragione R.M."/>
            <person name="Hildebrand F."/>
            <person name="Pallen M.J."/>
        </authorList>
    </citation>
    <scope>NUCLEOTIDE SEQUENCE [LARGE SCALE GENOMIC DNA]</scope>
    <source>
        <strain evidence="2 3">Sa1YVA6</strain>
    </source>
</reference>
<keyword evidence="1" id="KW-0472">Membrane</keyword>
<proteinExistence type="predicted"/>
<dbReference type="Proteomes" id="UP000600565">
    <property type="component" value="Unassembled WGS sequence"/>
</dbReference>
<feature type="transmembrane region" description="Helical" evidence="1">
    <location>
        <begin position="40"/>
        <end position="58"/>
    </location>
</feature>